<dbReference type="AlphaFoldDB" id="A0A917NAD0"/>
<accession>A0A917NAD0</accession>
<dbReference type="EMBL" id="BMOB01000003">
    <property type="protein sequence ID" value="GGI82686.1"/>
    <property type="molecule type" value="Genomic_DNA"/>
</dbReference>
<dbReference type="RefSeq" id="WP_131776157.1">
    <property type="nucleotide sequence ID" value="NZ_BMOB01000003.1"/>
</dbReference>
<sequence length="244" mass="27358">MSISIQRQAFIENLMGYRVLIILCMFYMSIMLCNAVLTNRYVGTDLLFVLGGTLTSPFVFILDDIIAEIYGFKITRAVIIVGFLAQTLFVIVCQLILWAPSPSFFKGQEAYAHVLGSSLLRINLCGFIAYIIANLANSYLLSRWKVLVKGRYFWLRSLGSSTISEALYSFIAIIMMELASIPLKNILQVAAISFSIKAIYSIVFAGPANVLVNYLKNLTGIDVYDFPEKFTPFKYLNETSEPLA</sequence>
<comment type="caution">
    <text evidence="3">The sequence shown here is derived from an EMBL/GenBank/DDBJ whole genome shotgun (WGS) entry which is preliminary data.</text>
</comment>
<organism evidence="3 4">
    <name type="scientific">Legionella impletisoli</name>
    <dbReference type="NCBI Taxonomy" id="343510"/>
    <lineage>
        <taxon>Bacteria</taxon>
        <taxon>Pseudomonadati</taxon>
        <taxon>Pseudomonadota</taxon>
        <taxon>Gammaproteobacteria</taxon>
        <taxon>Legionellales</taxon>
        <taxon>Legionellaceae</taxon>
        <taxon>Legionella</taxon>
    </lineage>
</organism>
<evidence type="ECO:0000256" key="2">
    <source>
        <dbReference type="SAM" id="Phobius"/>
    </source>
</evidence>
<gene>
    <name evidence="3" type="ORF">GCM10007966_09150</name>
</gene>
<dbReference type="Pfam" id="PF02592">
    <property type="entry name" value="Vut_1"/>
    <property type="match status" value="1"/>
</dbReference>
<keyword evidence="2" id="KW-0812">Transmembrane</keyword>
<dbReference type="OrthoDB" id="9805479at2"/>
<dbReference type="PANTHER" id="PTHR34300">
    <property type="entry name" value="QUEUOSINE PRECURSOR TRANSPORTER-RELATED"/>
    <property type="match status" value="1"/>
</dbReference>
<dbReference type="Proteomes" id="UP000630149">
    <property type="component" value="Unassembled WGS sequence"/>
</dbReference>
<dbReference type="NCBIfam" id="TIGR00697">
    <property type="entry name" value="queuosine precursor transporter"/>
    <property type="match status" value="1"/>
</dbReference>
<evidence type="ECO:0000256" key="1">
    <source>
        <dbReference type="NCBIfam" id="TIGR00697"/>
    </source>
</evidence>
<feature type="transmembrane region" description="Helical" evidence="2">
    <location>
        <begin position="119"/>
        <end position="141"/>
    </location>
</feature>
<feature type="transmembrane region" description="Helical" evidence="2">
    <location>
        <begin position="153"/>
        <end position="174"/>
    </location>
</feature>
<keyword evidence="2" id="KW-0472">Membrane</keyword>
<name>A0A917NAD0_9GAMM</name>
<feature type="transmembrane region" description="Helical" evidence="2">
    <location>
        <begin position="20"/>
        <end position="41"/>
    </location>
</feature>
<dbReference type="PANTHER" id="PTHR34300:SF2">
    <property type="entry name" value="QUEUOSINE PRECURSOR TRANSPORTER-RELATED"/>
    <property type="match status" value="1"/>
</dbReference>
<keyword evidence="2" id="KW-1133">Transmembrane helix</keyword>
<evidence type="ECO:0000313" key="3">
    <source>
        <dbReference type="EMBL" id="GGI82686.1"/>
    </source>
</evidence>
<proteinExistence type="predicted"/>
<dbReference type="InterPro" id="IPR003744">
    <property type="entry name" value="YhhQ"/>
</dbReference>
<feature type="transmembrane region" description="Helical" evidence="2">
    <location>
        <begin position="47"/>
        <end position="66"/>
    </location>
</feature>
<keyword evidence="4" id="KW-1185">Reference proteome</keyword>
<reference evidence="3" key="2">
    <citation type="submission" date="2020-09" db="EMBL/GenBank/DDBJ databases">
        <authorList>
            <person name="Sun Q."/>
            <person name="Ohkuma M."/>
        </authorList>
    </citation>
    <scope>NUCLEOTIDE SEQUENCE</scope>
    <source>
        <strain evidence="3">JCM 13919</strain>
    </source>
</reference>
<evidence type="ECO:0000313" key="4">
    <source>
        <dbReference type="Proteomes" id="UP000630149"/>
    </source>
</evidence>
<feature type="transmembrane region" description="Helical" evidence="2">
    <location>
        <begin position="78"/>
        <end position="99"/>
    </location>
</feature>
<protein>
    <recommendedName>
        <fullName evidence="1">Queuosine precursor transporter</fullName>
    </recommendedName>
</protein>
<reference evidence="3" key="1">
    <citation type="journal article" date="2014" name="Int. J. Syst. Evol. Microbiol.">
        <title>Complete genome sequence of Corynebacterium casei LMG S-19264T (=DSM 44701T), isolated from a smear-ripened cheese.</title>
        <authorList>
            <consortium name="US DOE Joint Genome Institute (JGI-PGF)"/>
            <person name="Walter F."/>
            <person name="Albersmeier A."/>
            <person name="Kalinowski J."/>
            <person name="Ruckert C."/>
        </authorList>
    </citation>
    <scope>NUCLEOTIDE SEQUENCE</scope>
    <source>
        <strain evidence="3">JCM 13919</strain>
    </source>
</reference>
<feature type="transmembrane region" description="Helical" evidence="2">
    <location>
        <begin position="186"/>
        <end position="206"/>
    </location>
</feature>